<reference evidence="2 3" key="1">
    <citation type="submission" date="2024-11" db="EMBL/GenBank/DDBJ databases">
        <title>Chromosome-level genome assembly of Eucalyptus globulus Labill. provides insights into its genome evolution.</title>
        <authorList>
            <person name="Li X."/>
        </authorList>
    </citation>
    <scope>NUCLEOTIDE SEQUENCE [LARGE SCALE GENOMIC DNA]</scope>
    <source>
        <strain evidence="2">CL2024</strain>
        <tissue evidence="2">Fresh tender leaves</tissue>
    </source>
</reference>
<dbReference type="EMBL" id="JBJKBG010000011">
    <property type="protein sequence ID" value="KAL3714636.1"/>
    <property type="molecule type" value="Genomic_DNA"/>
</dbReference>
<sequence length="464" mass="53544">MENEDTRARVINMENQMAQMMTLLADLSSQVKSLTSTSSTMNIPTAPPEVPVVEPVAKGLVEEIPTAIPIVIGPEPTSKEISTSHFDEENARRLAKIEERLCMLQGYQLQGFDKLSPFAKITVPEFYKEPEFTRKYDGIGCSKTHLKYYLGKMARYSDNPPLLINSFQDSLVGPALTWFIELDMEKVRTWEDLVDEFLQQYKFNTEIAPTREELVRVEKRRTESFRAYAQRWRVIASQVKPPLSEKETMKLLLQAMPRELFEKMYNHTCMNFATFVELGERIEGIMREGRLSENTNRRYTPKRDKESTVEIAYVQNSSSQKPYNPQIHKPSMEVGGSSRNFEHKGKAPQRQFTPLPRPMSQLLPMLIENHPVAKEIPRNNPPKFAGFDLNKTCEYHMGEKGHHVDNCFVLRYKIQNLLDKKLLAFKDSAPNVQQNPLPKHSENVNMIYGHVDEDVPLMDIQEMK</sequence>
<feature type="domain" description="Retrotransposon gag" evidence="1">
    <location>
        <begin position="170"/>
        <end position="255"/>
    </location>
</feature>
<evidence type="ECO:0000313" key="3">
    <source>
        <dbReference type="Proteomes" id="UP001634007"/>
    </source>
</evidence>
<dbReference type="AlphaFoldDB" id="A0ABD3ILF3"/>
<dbReference type="PANTHER" id="PTHR33223:SF8">
    <property type="entry name" value="OS04G0172440 PROTEIN"/>
    <property type="match status" value="1"/>
</dbReference>
<gene>
    <name evidence="2" type="ORF">ACJRO7_006526</name>
</gene>
<evidence type="ECO:0000313" key="2">
    <source>
        <dbReference type="EMBL" id="KAL3714636.1"/>
    </source>
</evidence>
<accession>A0ABD3ILF3</accession>
<dbReference type="Pfam" id="PF03732">
    <property type="entry name" value="Retrotrans_gag"/>
    <property type="match status" value="1"/>
</dbReference>
<keyword evidence="3" id="KW-1185">Reference proteome</keyword>
<protein>
    <recommendedName>
        <fullName evidence="1">Retrotransposon gag domain-containing protein</fullName>
    </recommendedName>
</protein>
<dbReference type="PANTHER" id="PTHR33223">
    <property type="entry name" value="CCHC-TYPE DOMAIN-CONTAINING PROTEIN"/>
    <property type="match status" value="1"/>
</dbReference>
<organism evidence="2 3">
    <name type="scientific">Eucalyptus globulus</name>
    <name type="common">Tasmanian blue gum</name>
    <dbReference type="NCBI Taxonomy" id="34317"/>
    <lineage>
        <taxon>Eukaryota</taxon>
        <taxon>Viridiplantae</taxon>
        <taxon>Streptophyta</taxon>
        <taxon>Embryophyta</taxon>
        <taxon>Tracheophyta</taxon>
        <taxon>Spermatophyta</taxon>
        <taxon>Magnoliopsida</taxon>
        <taxon>eudicotyledons</taxon>
        <taxon>Gunneridae</taxon>
        <taxon>Pentapetalae</taxon>
        <taxon>rosids</taxon>
        <taxon>malvids</taxon>
        <taxon>Myrtales</taxon>
        <taxon>Myrtaceae</taxon>
        <taxon>Myrtoideae</taxon>
        <taxon>Eucalypteae</taxon>
        <taxon>Eucalyptus</taxon>
    </lineage>
</organism>
<name>A0ABD3ILF3_EUCGL</name>
<dbReference type="InterPro" id="IPR005162">
    <property type="entry name" value="Retrotrans_gag_dom"/>
</dbReference>
<evidence type="ECO:0000259" key="1">
    <source>
        <dbReference type="Pfam" id="PF03732"/>
    </source>
</evidence>
<proteinExistence type="predicted"/>
<comment type="caution">
    <text evidence="2">The sequence shown here is derived from an EMBL/GenBank/DDBJ whole genome shotgun (WGS) entry which is preliminary data.</text>
</comment>
<dbReference type="Proteomes" id="UP001634007">
    <property type="component" value="Unassembled WGS sequence"/>
</dbReference>